<reference evidence="1" key="1">
    <citation type="submission" date="2022-04" db="EMBL/GenBank/DDBJ databases">
        <title>Genome of the entomopathogenic fungus Entomophthora muscae.</title>
        <authorList>
            <person name="Elya C."/>
            <person name="Lovett B.R."/>
            <person name="Lee E."/>
            <person name="Macias A.M."/>
            <person name="Hajek A.E."/>
            <person name="De Bivort B.L."/>
            <person name="Kasson M.T."/>
            <person name="De Fine Licht H.H."/>
            <person name="Stajich J.E."/>
        </authorList>
    </citation>
    <scope>NUCLEOTIDE SEQUENCE</scope>
    <source>
        <strain evidence="1">Berkeley</strain>
    </source>
</reference>
<proteinExistence type="predicted"/>
<evidence type="ECO:0000313" key="2">
    <source>
        <dbReference type="Proteomes" id="UP001165960"/>
    </source>
</evidence>
<name>A0ACC2TWH0_9FUNG</name>
<comment type="caution">
    <text evidence="1">The sequence shown here is derived from an EMBL/GenBank/DDBJ whole genome shotgun (WGS) entry which is preliminary data.</text>
</comment>
<gene>
    <name evidence="1" type="ORF">DSO57_1002479</name>
</gene>
<sequence length="154" mass="17440">MSPPLTPQPNCLQESVATSESTSTQIFGVIYITLTGLIDSMVPTSRLWAILWKSLSYIACGLSACKFSGTYYRMDPRKESINTRVQKLIRKYTKVIATKTVNGITTKRVSFVYNHVYHYDGVLAPIMEKVKPVLDTMYKPYMSDKKGENDNKEP</sequence>
<keyword evidence="2" id="KW-1185">Reference proteome</keyword>
<organism evidence="1 2">
    <name type="scientific">Entomophthora muscae</name>
    <dbReference type="NCBI Taxonomy" id="34485"/>
    <lineage>
        <taxon>Eukaryota</taxon>
        <taxon>Fungi</taxon>
        <taxon>Fungi incertae sedis</taxon>
        <taxon>Zoopagomycota</taxon>
        <taxon>Entomophthoromycotina</taxon>
        <taxon>Entomophthoromycetes</taxon>
        <taxon>Entomophthorales</taxon>
        <taxon>Entomophthoraceae</taxon>
        <taxon>Entomophthora</taxon>
    </lineage>
</organism>
<dbReference type="Proteomes" id="UP001165960">
    <property type="component" value="Unassembled WGS sequence"/>
</dbReference>
<protein>
    <submittedName>
        <fullName evidence="1">Uncharacterized protein</fullName>
    </submittedName>
</protein>
<accession>A0ACC2TWH0</accession>
<evidence type="ECO:0000313" key="1">
    <source>
        <dbReference type="EMBL" id="KAJ9078852.1"/>
    </source>
</evidence>
<dbReference type="EMBL" id="QTSX02002135">
    <property type="protein sequence ID" value="KAJ9078852.1"/>
    <property type="molecule type" value="Genomic_DNA"/>
</dbReference>